<reference evidence="1 2" key="1">
    <citation type="submission" date="2008-10" db="EMBL/GenBank/DDBJ databases">
        <title>Draft genome sequence of Providencia alcalifaciens (DSM 30120).</title>
        <authorList>
            <person name="Sudarsanam P."/>
            <person name="Ley R."/>
            <person name="Guruge J."/>
            <person name="Turnbaugh P.J."/>
            <person name="Mahowald M."/>
            <person name="Liep D."/>
            <person name="Gordon J."/>
        </authorList>
    </citation>
    <scope>NUCLEOTIDE SEQUENCE [LARGE SCALE GENOMIC DNA]</scope>
    <source>
        <strain evidence="1 2">DSM 30120</strain>
    </source>
</reference>
<organism evidence="1 2">
    <name type="scientific">Providencia alcalifaciens DSM 30120</name>
    <dbReference type="NCBI Taxonomy" id="520999"/>
    <lineage>
        <taxon>Bacteria</taxon>
        <taxon>Pseudomonadati</taxon>
        <taxon>Pseudomonadota</taxon>
        <taxon>Gammaproteobacteria</taxon>
        <taxon>Enterobacterales</taxon>
        <taxon>Morganellaceae</taxon>
        <taxon>Providencia</taxon>
    </lineage>
</organism>
<comment type="caution">
    <text evidence="1">The sequence shown here is derived from an EMBL/GenBank/DDBJ whole genome shotgun (WGS) entry which is preliminary data.</text>
</comment>
<name>B6XCT6_9GAMM</name>
<evidence type="ECO:0000313" key="2">
    <source>
        <dbReference type="Proteomes" id="UP000003729"/>
    </source>
</evidence>
<dbReference type="AlphaFoldDB" id="B6XCT6"/>
<evidence type="ECO:0000313" key="1">
    <source>
        <dbReference type="EMBL" id="EEB46834.1"/>
    </source>
</evidence>
<sequence>MELPSSQEQLIQRLKKMEIEDPLYASLVKVLGRKNSQDAWHIRTAEKYGLYCFLTMDFKLIKTLEAQRKSPRIISLKTSIMTPAMLGKKLRLYPMPPKIFSYTNVTPAHSNVADIEKK</sequence>
<gene>
    <name evidence="1" type="ORF">PROVALCAL_01152</name>
</gene>
<dbReference type="EMBL" id="ABXW01000017">
    <property type="protein sequence ID" value="EEB46834.1"/>
    <property type="molecule type" value="Genomic_DNA"/>
</dbReference>
<reference evidence="1 2" key="2">
    <citation type="submission" date="2008-10" db="EMBL/GenBank/DDBJ databases">
        <authorList>
            <person name="Fulton L."/>
            <person name="Clifton S."/>
            <person name="Fulton B."/>
            <person name="Xu J."/>
            <person name="Minx P."/>
            <person name="Pepin K.H."/>
            <person name="Johnson M."/>
            <person name="Bhonagiri V."/>
            <person name="Nash W.E."/>
            <person name="Mardis E.R."/>
            <person name="Wilson R.K."/>
        </authorList>
    </citation>
    <scope>NUCLEOTIDE SEQUENCE [LARGE SCALE GENOMIC DNA]</scope>
    <source>
        <strain evidence="1 2">DSM 30120</strain>
    </source>
</reference>
<proteinExistence type="predicted"/>
<protein>
    <submittedName>
        <fullName evidence="1">Uncharacterized protein</fullName>
    </submittedName>
</protein>
<accession>B6XCT6</accession>
<dbReference type="Proteomes" id="UP000003729">
    <property type="component" value="Unassembled WGS sequence"/>
</dbReference>